<comment type="caution">
    <text evidence="2">The sequence shown here is derived from an EMBL/GenBank/DDBJ whole genome shotgun (WGS) entry which is preliminary data.</text>
</comment>
<reference evidence="2" key="1">
    <citation type="submission" date="2020-04" db="EMBL/GenBank/DDBJ databases">
        <title>Genome Sequencing for Pseudoaltermonas arctica.</title>
        <authorList>
            <person name="Elkins N.S."/>
        </authorList>
    </citation>
    <scope>NUCLEOTIDE SEQUENCE [LARGE SCALE GENOMIC DNA]</scope>
    <source>
        <strain evidence="2">NEC-BIFX-2020_0012</strain>
    </source>
</reference>
<evidence type="ECO:0000313" key="2">
    <source>
        <dbReference type="EMBL" id="NMM39290.1"/>
    </source>
</evidence>
<keyword evidence="1" id="KW-0812">Transmembrane</keyword>
<gene>
    <name evidence="2" type="ORF">HHO47_00140</name>
</gene>
<evidence type="ECO:0000256" key="1">
    <source>
        <dbReference type="SAM" id="Phobius"/>
    </source>
</evidence>
<accession>A0A7Y0H9B1</accession>
<feature type="transmembrane region" description="Helical" evidence="1">
    <location>
        <begin position="12"/>
        <end position="35"/>
    </location>
</feature>
<keyword evidence="1" id="KW-1133">Transmembrane helix</keyword>
<protein>
    <recommendedName>
        <fullName evidence="4">DUF2523 domain-containing protein</fullName>
    </recommendedName>
</protein>
<keyword evidence="1" id="KW-0472">Membrane</keyword>
<dbReference type="Proteomes" id="UP000570493">
    <property type="component" value="Unassembled WGS sequence"/>
</dbReference>
<organism evidence="2 3">
    <name type="scientific">Pseudoalteromonas arctica</name>
    <dbReference type="NCBI Taxonomy" id="394751"/>
    <lineage>
        <taxon>Bacteria</taxon>
        <taxon>Pseudomonadati</taxon>
        <taxon>Pseudomonadota</taxon>
        <taxon>Gammaproteobacteria</taxon>
        <taxon>Alteromonadales</taxon>
        <taxon>Pseudoalteromonadaceae</taxon>
        <taxon>Pseudoalteromonas</taxon>
    </lineage>
</organism>
<dbReference type="AlphaFoldDB" id="A0A7Y0H9B1"/>
<dbReference type="RefSeq" id="WP_169017729.1">
    <property type="nucleotide sequence ID" value="NZ_JABBMT010000001.1"/>
</dbReference>
<proteinExistence type="predicted"/>
<evidence type="ECO:0008006" key="4">
    <source>
        <dbReference type="Google" id="ProtNLM"/>
    </source>
</evidence>
<name>A0A7Y0H9B1_9GAMM</name>
<evidence type="ECO:0000313" key="3">
    <source>
        <dbReference type="Proteomes" id="UP000570493"/>
    </source>
</evidence>
<feature type="transmembrane region" description="Helical" evidence="1">
    <location>
        <begin position="73"/>
        <end position="95"/>
    </location>
</feature>
<keyword evidence="3" id="KW-1185">Reference proteome</keyword>
<sequence length="107" mass="12384">MNDFIDWLAQQWQAFIDWCYEIIIFILNAFMWLVLQTFERLLEGFRFVFAMIDPPQFIQSGISSLTSGIPSDIGYLLGATGFSDALALIGLGYTFRLTRKVLTLFQW</sequence>
<dbReference type="EMBL" id="JABBMT010000001">
    <property type="protein sequence ID" value="NMM39290.1"/>
    <property type="molecule type" value="Genomic_DNA"/>
</dbReference>